<comment type="caution">
    <text evidence="2">The sequence shown here is derived from an EMBL/GenBank/DDBJ whole genome shotgun (WGS) entry which is preliminary data.</text>
</comment>
<feature type="region of interest" description="Disordered" evidence="1">
    <location>
        <begin position="147"/>
        <end position="166"/>
    </location>
</feature>
<feature type="compositionally biased region" description="Basic and acidic residues" evidence="1">
    <location>
        <begin position="69"/>
        <end position="78"/>
    </location>
</feature>
<dbReference type="Proteomes" id="UP000321393">
    <property type="component" value="Unassembled WGS sequence"/>
</dbReference>
<proteinExistence type="predicted"/>
<gene>
    <name evidence="2" type="ORF">E6C27_scaffold82G005400</name>
</gene>
<accession>A0A5A7VAK9</accession>
<protein>
    <submittedName>
        <fullName evidence="2">Histone-lysine N-methyltransferase ASHR1 isoform X3</fullName>
    </submittedName>
</protein>
<sequence length="166" mass="19112">MVQTRIEERLEQINREISAMKKEISKMPAVESSLSKISRNLDLMRTQSEKQQQMLLLMMESFAKERSIVSEKTTDPITHESAFAKGKEKKTSTNKPPDTIRNAEEGRVERKADNDELSTDRSKFKKVDMPVFTREDTTHGYFEQKDISKSIKSSRRSSLSSIPLLL</sequence>
<dbReference type="AlphaFoldDB" id="A0A5A7VAK9"/>
<evidence type="ECO:0000313" key="2">
    <source>
        <dbReference type="EMBL" id="KAA0065203.1"/>
    </source>
</evidence>
<name>A0A5A7VAK9_CUCMM</name>
<organism evidence="2 3">
    <name type="scientific">Cucumis melo var. makuwa</name>
    <name type="common">Oriental melon</name>
    <dbReference type="NCBI Taxonomy" id="1194695"/>
    <lineage>
        <taxon>Eukaryota</taxon>
        <taxon>Viridiplantae</taxon>
        <taxon>Streptophyta</taxon>
        <taxon>Embryophyta</taxon>
        <taxon>Tracheophyta</taxon>
        <taxon>Spermatophyta</taxon>
        <taxon>Magnoliopsida</taxon>
        <taxon>eudicotyledons</taxon>
        <taxon>Gunneridae</taxon>
        <taxon>Pentapetalae</taxon>
        <taxon>rosids</taxon>
        <taxon>fabids</taxon>
        <taxon>Cucurbitales</taxon>
        <taxon>Cucurbitaceae</taxon>
        <taxon>Benincaseae</taxon>
        <taxon>Cucumis</taxon>
    </lineage>
</organism>
<evidence type="ECO:0000256" key="1">
    <source>
        <dbReference type="SAM" id="MobiDB-lite"/>
    </source>
</evidence>
<evidence type="ECO:0000313" key="3">
    <source>
        <dbReference type="Proteomes" id="UP000321393"/>
    </source>
</evidence>
<feature type="compositionally biased region" description="Low complexity" evidence="1">
    <location>
        <begin position="156"/>
        <end position="166"/>
    </location>
</feature>
<feature type="region of interest" description="Disordered" evidence="1">
    <location>
        <begin position="69"/>
        <end position="127"/>
    </location>
</feature>
<dbReference type="EMBL" id="SSTE01001846">
    <property type="protein sequence ID" value="KAA0065203.1"/>
    <property type="molecule type" value="Genomic_DNA"/>
</dbReference>
<reference evidence="2 3" key="1">
    <citation type="submission" date="2019-08" db="EMBL/GenBank/DDBJ databases">
        <title>Draft genome sequences of two oriental melons (Cucumis melo L. var makuwa).</title>
        <authorList>
            <person name="Kwon S.-Y."/>
        </authorList>
    </citation>
    <scope>NUCLEOTIDE SEQUENCE [LARGE SCALE GENOMIC DNA]</scope>
    <source>
        <strain evidence="3">cv. SW 3</strain>
        <tissue evidence="2">Leaf</tissue>
    </source>
</reference>
<feature type="compositionally biased region" description="Basic and acidic residues" evidence="1">
    <location>
        <begin position="101"/>
        <end position="127"/>
    </location>
</feature>